<dbReference type="PROSITE" id="PS50850">
    <property type="entry name" value="MFS"/>
    <property type="match status" value="1"/>
</dbReference>
<accession>A0A558AJB0</accession>
<evidence type="ECO:0000256" key="3">
    <source>
        <dbReference type="ARBA" id="ARBA00022989"/>
    </source>
</evidence>
<protein>
    <submittedName>
        <fullName evidence="7">MFS transporter</fullName>
    </submittedName>
</protein>
<dbReference type="Pfam" id="PF07690">
    <property type="entry name" value="MFS_1"/>
    <property type="match status" value="1"/>
</dbReference>
<organism evidence="7 8">
    <name type="scientific">Amycolatopsis acidiphila</name>
    <dbReference type="NCBI Taxonomy" id="715473"/>
    <lineage>
        <taxon>Bacteria</taxon>
        <taxon>Bacillati</taxon>
        <taxon>Actinomycetota</taxon>
        <taxon>Actinomycetes</taxon>
        <taxon>Pseudonocardiales</taxon>
        <taxon>Pseudonocardiaceae</taxon>
        <taxon>Amycolatopsis</taxon>
    </lineage>
</organism>
<evidence type="ECO:0000259" key="6">
    <source>
        <dbReference type="PROSITE" id="PS50850"/>
    </source>
</evidence>
<dbReference type="PANTHER" id="PTHR11662">
    <property type="entry name" value="SOLUTE CARRIER FAMILY 17"/>
    <property type="match status" value="1"/>
</dbReference>
<evidence type="ECO:0000256" key="5">
    <source>
        <dbReference type="SAM" id="Phobius"/>
    </source>
</evidence>
<feature type="transmembrane region" description="Helical" evidence="5">
    <location>
        <begin position="12"/>
        <end position="32"/>
    </location>
</feature>
<dbReference type="GO" id="GO:0022857">
    <property type="term" value="F:transmembrane transporter activity"/>
    <property type="evidence" value="ECO:0007669"/>
    <property type="project" value="InterPro"/>
</dbReference>
<dbReference type="RefSeq" id="WP_144635551.1">
    <property type="nucleotide sequence ID" value="NZ_BNAX01000016.1"/>
</dbReference>
<feature type="transmembrane region" description="Helical" evidence="5">
    <location>
        <begin position="274"/>
        <end position="291"/>
    </location>
</feature>
<dbReference type="OrthoDB" id="8596007at2"/>
<dbReference type="InterPro" id="IPR011701">
    <property type="entry name" value="MFS"/>
</dbReference>
<gene>
    <name evidence="7" type="ORF">FNH06_07240</name>
</gene>
<feature type="transmembrane region" description="Helical" evidence="5">
    <location>
        <begin position="235"/>
        <end position="254"/>
    </location>
</feature>
<dbReference type="EMBL" id="VJZA01000007">
    <property type="protein sequence ID" value="TVT24348.1"/>
    <property type="molecule type" value="Genomic_DNA"/>
</dbReference>
<reference evidence="7 8" key="1">
    <citation type="submission" date="2019-07" db="EMBL/GenBank/DDBJ databases">
        <title>New species of Amycolatopsis and Streptomyces.</title>
        <authorList>
            <person name="Duangmal K."/>
            <person name="Teo W.F.A."/>
            <person name="Lipun K."/>
        </authorList>
    </citation>
    <scope>NUCLEOTIDE SEQUENCE [LARGE SCALE GENOMIC DNA]</scope>
    <source>
        <strain evidence="7 8">JCM 30562</strain>
    </source>
</reference>
<comment type="subcellular location">
    <subcellularLocation>
        <location evidence="1">Cell membrane</location>
        <topology evidence="1">Multi-pass membrane protein</topology>
    </subcellularLocation>
</comment>
<name>A0A558AJB0_9PSEU</name>
<keyword evidence="4 5" id="KW-0472">Membrane</keyword>
<feature type="domain" description="Major facilitator superfamily (MFS) profile" evidence="6">
    <location>
        <begin position="14"/>
        <end position="419"/>
    </location>
</feature>
<feature type="transmembrane region" description="Helical" evidence="5">
    <location>
        <begin position="84"/>
        <end position="107"/>
    </location>
</feature>
<dbReference type="AlphaFoldDB" id="A0A558AJB0"/>
<feature type="transmembrane region" description="Helical" evidence="5">
    <location>
        <begin position="174"/>
        <end position="190"/>
    </location>
</feature>
<dbReference type="InterPro" id="IPR020846">
    <property type="entry name" value="MFS_dom"/>
</dbReference>
<dbReference type="InterPro" id="IPR036259">
    <property type="entry name" value="MFS_trans_sf"/>
</dbReference>
<evidence type="ECO:0000313" key="8">
    <source>
        <dbReference type="Proteomes" id="UP000318578"/>
    </source>
</evidence>
<feature type="transmembrane region" description="Helical" evidence="5">
    <location>
        <begin position="113"/>
        <end position="134"/>
    </location>
</feature>
<evidence type="ECO:0000313" key="7">
    <source>
        <dbReference type="EMBL" id="TVT24348.1"/>
    </source>
</evidence>
<sequence>MSLQTAMSNRRYRVAIAISFAFFVAYFDRTNVSVLIANHEFTDSLGITGNKFAQGLLITGFLFPYGLCNFFTGPLGDKVGGRRGVIWSIIAWTVLMCAMGLVSNFVVMLALRIVLGLGESIMTPSCNMIVAEWFPDRERARANSAWLGGLFLAPAVSFPVIVWIVNTFGWRESFFVLAAVGLLVALPMMWRWTANRPEEMAGVSPAELRHIRDGQAKPADPEPIRTSLRRLFANYRYWLCVFSYMGYGLGFWGISTFVPSYLEHERHLGFTSSGTFAVIPWLTAAVLNLVGGMIGDRMPRGRVLMWSGGYVIGALLSYLGVATGTVGMSVVFISAAVGFLGFTLAPMWSVIQELTPRGTTGLGTGIANGFSYIASAFGPALVGALVDSTGSYDLGFFLLAGFLVVTALALAPLWRGHVRRGAQAEVPSTATKTESHHD</sequence>
<dbReference type="InterPro" id="IPR050382">
    <property type="entry name" value="MFS_Na/Anion_cotransporter"/>
</dbReference>
<dbReference type="Gene3D" id="1.20.1250.20">
    <property type="entry name" value="MFS general substrate transporter like domains"/>
    <property type="match status" value="2"/>
</dbReference>
<evidence type="ECO:0000256" key="2">
    <source>
        <dbReference type="ARBA" id="ARBA00022692"/>
    </source>
</evidence>
<dbReference type="CDD" id="cd17319">
    <property type="entry name" value="MFS_ExuT_GudP_like"/>
    <property type="match status" value="1"/>
</dbReference>
<feature type="transmembrane region" description="Helical" evidence="5">
    <location>
        <begin position="327"/>
        <end position="350"/>
    </location>
</feature>
<keyword evidence="2 5" id="KW-0812">Transmembrane</keyword>
<feature type="transmembrane region" description="Helical" evidence="5">
    <location>
        <begin position="146"/>
        <end position="168"/>
    </location>
</feature>
<keyword evidence="8" id="KW-1185">Reference proteome</keyword>
<dbReference type="PANTHER" id="PTHR11662:SF399">
    <property type="entry name" value="FI19708P1-RELATED"/>
    <property type="match status" value="1"/>
</dbReference>
<dbReference type="SUPFAM" id="SSF103473">
    <property type="entry name" value="MFS general substrate transporter"/>
    <property type="match status" value="1"/>
</dbReference>
<feature type="transmembrane region" description="Helical" evidence="5">
    <location>
        <begin position="303"/>
        <end position="321"/>
    </location>
</feature>
<evidence type="ECO:0000256" key="4">
    <source>
        <dbReference type="ARBA" id="ARBA00023136"/>
    </source>
</evidence>
<proteinExistence type="predicted"/>
<evidence type="ECO:0000256" key="1">
    <source>
        <dbReference type="ARBA" id="ARBA00004651"/>
    </source>
</evidence>
<dbReference type="GO" id="GO:0005886">
    <property type="term" value="C:plasma membrane"/>
    <property type="evidence" value="ECO:0007669"/>
    <property type="project" value="UniProtKB-SubCell"/>
</dbReference>
<keyword evidence="3 5" id="KW-1133">Transmembrane helix</keyword>
<dbReference type="Proteomes" id="UP000318578">
    <property type="component" value="Unassembled WGS sequence"/>
</dbReference>
<feature type="transmembrane region" description="Helical" evidence="5">
    <location>
        <begin position="394"/>
        <end position="414"/>
    </location>
</feature>
<feature type="transmembrane region" description="Helical" evidence="5">
    <location>
        <begin position="52"/>
        <end position="72"/>
    </location>
</feature>
<feature type="transmembrane region" description="Helical" evidence="5">
    <location>
        <begin position="362"/>
        <end position="382"/>
    </location>
</feature>
<comment type="caution">
    <text evidence="7">The sequence shown here is derived from an EMBL/GenBank/DDBJ whole genome shotgun (WGS) entry which is preliminary data.</text>
</comment>